<feature type="domain" description="Bacterial surface antigen (D15)" evidence="6">
    <location>
        <begin position="350"/>
        <end position="663"/>
    </location>
</feature>
<name>A0A2T5FWZ5_9SPHN</name>
<feature type="compositionally biased region" description="Low complexity" evidence="4">
    <location>
        <begin position="49"/>
        <end position="59"/>
    </location>
</feature>
<protein>
    <recommendedName>
        <fullName evidence="10">Bacterial surface antigen (D15) domain-containing protein</fullName>
    </recommendedName>
</protein>
<dbReference type="PANTHER" id="PTHR12815:SF42">
    <property type="entry name" value="BACTERIAL SURFACE ANTIGEN (D15) DOMAIN-CONTAINING PROTEIN"/>
    <property type="match status" value="1"/>
</dbReference>
<evidence type="ECO:0000313" key="8">
    <source>
        <dbReference type="EMBL" id="PTQ10294.1"/>
    </source>
</evidence>
<evidence type="ECO:0000259" key="6">
    <source>
        <dbReference type="Pfam" id="PF01103"/>
    </source>
</evidence>
<dbReference type="InterPro" id="IPR000184">
    <property type="entry name" value="Bac_surfAg_D15"/>
</dbReference>
<reference evidence="8 9" key="1">
    <citation type="submission" date="2017-09" db="EMBL/GenBank/DDBJ databases">
        <title>Sphingomonas panjinensis sp.nov., isolated from oil-contaminated soil.</title>
        <authorList>
            <person name="Wang L."/>
            <person name="Chen L."/>
        </authorList>
    </citation>
    <scope>NUCLEOTIDE SEQUENCE [LARGE SCALE GENOMIC DNA]</scope>
    <source>
        <strain evidence="8 9">FW-11</strain>
    </source>
</reference>
<evidence type="ECO:0000256" key="5">
    <source>
        <dbReference type="SAM" id="SignalP"/>
    </source>
</evidence>
<comment type="subcellular location">
    <subcellularLocation>
        <location evidence="1">Membrane</location>
    </subcellularLocation>
</comment>
<dbReference type="RefSeq" id="WP_107968719.1">
    <property type="nucleotide sequence ID" value="NZ_NWBU01000010.1"/>
</dbReference>
<feature type="chain" id="PRO_5015760446" description="Bacterial surface antigen (D15) domain-containing protein" evidence="5">
    <location>
        <begin position="29"/>
        <end position="663"/>
    </location>
</feature>
<keyword evidence="9" id="KW-1185">Reference proteome</keyword>
<gene>
    <name evidence="8" type="ORF">CLG96_12205</name>
</gene>
<sequence length="663" mass="70943">MFPVPLRSPFRTLTAIAAALLLTMPADAQDAPPVTDQPLPDADGDSLDPDAPLTPLPDLGVDWPDVSGAEAPPGVPARPGSPTEPQNAEGRALRYQVILSGLQGLPDSLRTRFNELSTLKAGEDKPANTAQIDRRAREDETLLRDLLRAYGHYAAEVTTGVEAGAGDSLTVSLGVEPGPVYNFSSVSLEGVEKTGAKAEGLRRTFGVAPGDPVNADAVAGGQARLKEELGQQGFPFARVGEPQVTVDHDTRTAMLTMDVDPGGAARFGRIVTHGKPIFTPEHLAIIARFRPGTDYDAALIEDFRRALIATSLVSSVRITPVPAAEPGVVDIAVRLEPAPKRTIAGELGYGTGEGIRAEVSWQHRNLIKPEGAVTFRGVAGTREQLLGASLRRSNFRDRDQVLTAQLVASHTNLNAYDARTFTLAAGLERQTNIIWQKNWTWSLGAELLTSDERDTERSTGLARRRTFVIGALPTNLAYDGSDNLLDPTRGWRLAGRVSPEVSFQNSPFGYARVQLDGSAYLPMREGVTIAGRVRLGSIVGASRDRIAPSRRFYSGGGGSVRGYGYQDIGPKDANGDPVGGRSLAEFALEARVRFGDFGIVPFIDAGNLYTSPLPALTNLRYGAGLGVRYHTSFGPIRVDVGTPLNRRPGDSRIAVYVSLGQAF</sequence>
<feature type="signal peptide" evidence="5">
    <location>
        <begin position="1"/>
        <end position="28"/>
    </location>
</feature>
<dbReference type="Pfam" id="PF07244">
    <property type="entry name" value="POTRA"/>
    <property type="match status" value="1"/>
</dbReference>
<dbReference type="PANTHER" id="PTHR12815">
    <property type="entry name" value="SORTING AND ASSEMBLY MACHINERY SAMM50 PROTEIN FAMILY MEMBER"/>
    <property type="match status" value="1"/>
</dbReference>
<proteinExistence type="predicted"/>
<feature type="domain" description="POTRA" evidence="7">
    <location>
        <begin position="181"/>
        <end position="262"/>
    </location>
</feature>
<evidence type="ECO:0000256" key="2">
    <source>
        <dbReference type="ARBA" id="ARBA00022452"/>
    </source>
</evidence>
<keyword evidence="2" id="KW-0812">Transmembrane</keyword>
<evidence type="ECO:0000256" key="4">
    <source>
        <dbReference type="SAM" id="MobiDB-lite"/>
    </source>
</evidence>
<dbReference type="Pfam" id="PF01103">
    <property type="entry name" value="Omp85"/>
    <property type="match status" value="1"/>
</dbReference>
<dbReference type="InterPro" id="IPR039910">
    <property type="entry name" value="D15-like"/>
</dbReference>
<dbReference type="AlphaFoldDB" id="A0A2T5FWZ5"/>
<dbReference type="Gene3D" id="3.10.20.310">
    <property type="entry name" value="membrane protein fhac"/>
    <property type="match status" value="2"/>
</dbReference>
<evidence type="ECO:0000259" key="7">
    <source>
        <dbReference type="Pfam" id="PF07244"/>
    </source>
</evidence>
<dbReference type="InterPro" id="IPR010827">
    <property type="entry name" value="BamA/TamA_POTRA"/>
</dbReference>
<evidence type="ECO:0008006" key="10">
    <source>
        <dbReference type="Google" id="ProtNLM"/>
    </source>
</evidence>
<dbReference type="GO" id="GO:0019867">
    <property type="term" value="C:outer membrane"/>
    <property type="evidence" value="ECO:0007669"/>
    <property type="project" value="InterPro"/>
</dbReference>
<keyword evidence="3" id="KW-0472">Membrane</keyword>
<evidence type="ECO:0000256" key="3">
    <source>
        <dbReference type="ARBA" id="ARBA00023136"/>
    </source>
</evidence>
<evidence type="ECO:0000256" key="1">
    <source>
        <dbReference type="ARBA" id="ARBA00004370"/>
    </source>
</evidence>
<dbReference type="Proteomes" id="UP000244162">
    <property type="component" value="Unassembled WGS sequence"/>
</dbReference>
<dbReference type="OrthoDB" id="9769707at2"/>
<feature type="region of interest" description="Disordered" evidence="4">
    <location>
        <begin position="28"/>
        <end position="88"/>
    </location>
</feature>
<keyword evidence="2" id="KW-1134">Transmembrane beta strand</keyword>
<keyword evidence="5" id="KW-0732">Signal</keyword>
<accession>A0A2T5FWZ5</accession>
<dbReference type="Gene3D" id="2.40.160.50">
    <property type="entry name" value="membrane protein fhac: a member of the omp85/tpsb transporter family"/>
    <property type="match status" value="1"/>
</dbReference>
<dbReference type="EMBL" id="NWBU01000010">
    <property type="protein sequence ID" value="PTQ10294.1"/>
    <property type="molecule type" value="Genomic_DNA"/>
</dbReference>
<comment type="caution">
    <text evidence="8">The sequence shown here is derived from an EMBL/GenBank/DDBJ whole genome shotgun (WGS) entry which is preliminary data.</text>
</comment>
<organism evidence="8 9">
    <name type="scientific">Sphingomonas oleivorans</name>
    <dbReference type="NCBI Taxonomy" id="1735121"/>
    <lineage>
        <taxon>Bacteria</taxon>
        <taxon>Pseudomonadati</taxon>
        <taxon>Pseudomonadota</taxon>
        <taxon>Alphaproteobacteria</taxon>
        <taxon>Sphingomonadales</taxon>
        <taxon>Sphingomonadaceae</taxon>
        <taxon>Sphingomonas</taxon>
    </lineage>
</organism>
<evidence type="ECO:0000313" key="9">
    <source>
        <dbReference type="Proteomes" id="UP000244162"/>
    </source>
</evidence>